<evidence type="ECO:0000256" key="3">
    <source>
        <dbReference type="SAM" id="Phobius"/>
    </source>
</evidence>
<dbReference type="GO" id="GO:0016020">
    <property type="term" value="C:membrane"/>
    <property type="evidence" value="ECO:0007669"/>
    <property type="project" value="InterPro"/>
</dbReference>
<feature type="transmembrane region" description="Helical" evidence="3">
    <location>
        <begin position="147"/>
        <end position="167"/>
    </location>
</feature>
<evidence type="ECO:0000256" key="1">
    <source>
        <dbReference type="ARBA" id="ARBA00023224"/>
    </source>
</evidence>
<reference evidence="6 8" key="2">
    <citation type="submission" date="2020-06" db="EMBL/GenBank/DDBJ databases">
        <title>Complete genome of Paenibacillus barcinonensis KACC11450.</title>
        <authorList>
            <person name="Kim M."/>
            <person name="Park Y.-J."/>
            <person name="Shin J.-H."/>
        </authorList>
    </citation>
    <scope>NUCLEOTIDE SEQUENCE [LARGE SCALE GENOMIC DNA]</scope>
    <source>
        <strain evidence="6 8">KACC11450</strain>
    </source>
</reference>
<feature type="transmembrane region" description="Helical" evidence="3">
    <location>
        <begin position="12"/>
        <end position="34"/>
    </location>
</feature>
<keyword evidence="1 2" id="KW-0807">Transducer</keyword>
<sequence>MGNSDFLKAINKIALIVGWLAGLGASGGLVFDYLSNTRTIWEALLIIVVTMGSAIVSTVLYIRKKDSRVIKPLTIGAFVFYYGFLYITYPTFLPFVFAFPILAFEILSASRKELTTVCTVILTINVVGTVKKLGGQPMTTEVQSQTLIQYGSLIAFVVAVFVVVHLYEKARQTVRTSVEQIQQSQLSQQAILNDLLEMVKISNLSSKRVYENVQDTAASSNRIIESLSEMTTSISATDRRIKNEVQLVTRMQNNMTETLTLSGEMQQAFVAMSEVVETGQSTSSELQQKSQIVKENYDLFYAEMTSLMTKTEEIEKILAFIAEMAGQTQLLALNASIESARAGEAGRGFGIIAEQVRKLSNESAQASVNISTIVKEIVQGMDNNVSAIQGLKQLNQEQDQLIVKNSEVLNHIYTGVEMVKDKMTPVNQDITAALEATGTISSSMQDTTKASQQINAQFEENLQLLNSFLEKSEESVQLVTQLMTAAQQMDKYIET</sequence>
<dbReference type="Gene3D" id="1.10.287.950">
    <property type="entry name" value="Methyl-accepting chemotaxis protein"/>
    <property type="match status" value="1"/>
</dbReference>
<dbReference type="OrthoDB" id="9759607at2"/>
<dbReference type="SMART" id="SM00283">
    <property type="entry name" value="MA"/>
    <property type="match status" value="1"/>
</dbReference>
<evidence type="ECO:0000259" key="4">
    <source>
        <dbReference type="PROSITE" id="PS50111"/>
    </source>
</evidence>
<dbReference type="AlphaFoldDB" id="A0A2V4V5X2"/>
<dbReference type="SUPFAM" id="SSF58104">
    <property type="entry name" value="Methyl-accepting chemotaxis protein (MCP) signaling domain"/>
    <property type="match status" value="1"/>
</dbReference>
<feature type="domain" description="Methyl-accepting transducer" evidence="4">
    <location>
        <begin position="212"/>
        <end position="455"/>
    </location>
</feature>
<dbReference type="EMBL" id="CP054614">
    <property type="protein sequence ID" value="QKS59057.1"/>
    <property type="molecule type" value="Genomic_DNA"/>
</dbReference>
<dbReference type="InterPro" id="IPR004089">
    <property type="entry name" value="MCPsignal_dom"/>
</dbReference>
<evidence type="ECO:0000313" key="7">
    <source>
        <dbReference type="Proteomes" id="UP000247790"/>
    </source>
</evidence>
<dbReference type="Proteomes" id="UP000509327">
    <property type="component" value="Chromosome"/>
</dbReference>
<evidence type="ECO:0000313" key="8">
    <source>
        <dbReference type="Proteomes" id="UP000509327"/>
    </source>
</evidence>
<dbReference type="PROSITE" id="PS50111">
    <property type="entry name" value="CHEMOTAXIS_TRANSDUC_2"/>
    <property type="match status" value="1"/>
</dbReference>
<evidence type="ECO:0000256" key="2">
    <source>
        <dbReference type="PROSITE-ProRule" id="PRU00284"/>
    </source>
</evidence>
<gene>
    <name evidence="5" type="ORF">DFQ00_111148</name>
    <name evidence="6" type="ORF">HUB98_24510</name>
</gene>
<dbReference type="Pfam" id="PF00015">
    <property type="entry name" value="MCPsignal"/>
    <property type="match status" value="1"/>
</dbReference>
<keyword evidence="8" id="KW-1185">Reference proteome</keyword>
<evidence type="ECO:0000313" key="5">
    <source>
        <dbReference type="EMBL" id="PYE47849.1"/>
    </source>
</evidence>
<keyword evidence="3" id="KW-1133">Transmembrane helix</keyword>
<keyword evidence="3" id="KW-0812">Transmembrane</keyword>
<keyword evidence="3" id="KW-0472">Membrane</keyword>
<organism evidence="5 7">
    <name type="scientific">Paenibacillus barcinonensis</name>
    <dbReference type="NCBI Taxonomy" id="198119"/>
    <lineage>
        <taxon>Bacteria</taxon>
        <taxon>Bacillati</taxon>
        <taxon>Bacillota</taxon>
        <taxon>Bacilli</taxon>
        <taxon>Bacillales</taxon>
        <taxon>Paenibacillaceae</taxon>
        <taxon>Paenibacillus</taxon>
    </lineage>
</organism>
<dbReference type="PANTHER" id="PTHR32089">
    <property type="entry name" value="METHYL-ACCEPTING CHEMOTAXIS PROTEIN MCPB"/>
    <property type="match status" value="1"/>
</dbReference>
<name>A0A2V4V5X2_PAEBA</name>
<feature type="transmembrane region" description="Helical" evidence="3">
    <location>
        <begin position="40"/>
        <end position="62"/>
    </location>
</feature>
<dbReference type="GO" id="GO:0007165">
    <property type="term" value="P:signal transduction"/>
    <property type="evidence" value="ECO:0007669"/>
    <property type="project" value="UniProtKB-KW"/>
</dbReference>
<dbReference type="PANTHER" id="PTHR32089:SF112">
    <property type="entry name" value="LYSOZYME-LIKE PROTEIN-RELATED"/>
    <property type="match status" value="1"/>
</dbReference>
<protein>
    <submittedName>
        <fullName evidence="5">Methyl-accepting chemotaxis protein</fullName>
    </submittedName>
</protein>
<dbReference type="RefSeq" id="WP_110897762.1">
    <property type="nucleotide sequence ID" value="NZ_CP054614.1"/>
</dbReference>
<accession>A0A2V4V5X2</accession>
<evidence type="ECO:0000313" key="6">
    <source>
        <dbReference type="EMBL" id="QKS59057.1"/>
    </source>
</evidence>
<proteinExistence type="predicted"/>
<dbReference type="EMBL" id="QJSW01000011">
    <property type="protein sequence ID" value="PYE47849.1"/>
    <property type="molecule type" value="Genomic_DNA"/>
</dbReference>
<reference evidence="5 7" key="1">
    <citation type="submission" date="2018-06" db="EMBL/GenBank/DDBJ databases">
        <title>Genomic Encyclopedia of Type Strains, Phase III (KMG-III): the genomes of soil and plant-associated and newly described type strains.</title>
        <authorList>
            <person name="Whitman W."/>
        </authorList>
    </citation>
    <scope>NUCLEOTIDE SEQUENCE [LARGE SCALE GENOMIC DNA]</scope>
    <source>
        <strain evidence="5 7">CECT 7022</strain>
    </source>
</reference>
<dbReference type="Proteomes" id="UP000247790">
    <property type="component" value="Unassembled WGS sequence"/>
</dbReference>